<feature type="domain" description="PET" evidence="8">
    <location>
        <begin position="165"/>
        <end position="276"/>
    </location>
</feature>
<gene>
    <name evidence="9" type="primary">Prickle3</name>
    <name evidence="9" type="ORF">AWC38_SpisGene12830</name>
</gene>
<reference evidence="10" key="1">
    <citation type="journal article" date="2017" name="bioRxiv">
        <title>Comparative analysis of the genomes of Stylophora pistillata and Acropora digitifera provides evidence for extensive differences between species of corals.</title>
        <authorList>
            <person name="Voolstra C.R."/>
            <person name="Li Y."/>
            <person name="Liew Y.J."/>
            <person name="Baumgarten S."/>
            <person name="Zoccola D."/>
            <person name="Flot J.-F."/>
            <person name="Tambutte S."/>
            <person name="Allemand D."/>
            <person name="Aranda M."/>
        </authorList>
    </citation>
    <scope>NUCLEOTIDE SEQUENCE [LARGE SCALE GENOMIC DNA]</scope>
</reference>
<dbReference type="STRING" id="50429.A0A2B4S275"/>
<feature type="domain" description="LIM zinc-binding" evidence="7">
    <location>
        <begin position="340"/>
        <end position="400"/>
    </location>
</feature>
<feature type="domain" description="LIM zinc-binding" evidence="7">
    <location>
        <begin position="463"/>
        <end position="523"/>
    </location>
</feature>
<feature type="domain" description="LIM zinc-binding" evidence="7">
    <location>
        <begin position="524"/>
        <end position="583"/>
    </location>
</feature>
<evidence type="ECO:0000259" key="7">
    <source>
        <dbReference type="PROSITE" id="PS50023"/>
    </source>
</evidence>
<keyword evidence="10" id="KW-1185">Reference proteome</keyword>
<evidence type="ECO:0000313" key="9">
    <source>
        <dbReference type="EMBL" id="PFX22658.1"/>
    </source>
</evidence>
<dbReference type="PROSITE" id="PS00478">
    <property type="entry name" value="LIM_DOMAIN_1"/>
    <property type="match status" value="2"/>
</dbReference>
<dbReference type="Proteomes" id="UP000225706">
    <property type="component" value="Unassembled WGS sequence"/>
</dbReference>
<dbReference type="PANTHER" id="PTHR24211">
    <property type="entry name" value="LIM DOMAIN-CONTAINING PROTEIN"/>
    <property type="match status" value="1"/>
</dbReference>
<feature type="domain" description="LIM zinc-binding" evidence="7">
    <location>
        <begin position="584"/>
        <end position="639"/>
    </location>
</feature>
<keyword evidence="4 5" id="KW-0440">LIM domain</keyword>
<dbReference type="SUPFAM" id="SSF57716">
    <property type="entry name" value="Glucocorticoid receptor-like (DNA-binding domain)"/>
    <property type="match status" value="5"/>
</dbReference>
<dbReference type="CDD" id="cd08368">
    <property type="entry name" value="LIM"/>
    <property type="match status" value="1"/>
</dbReference>
<dbReference type="InterPro" id="IPR001781">
    <property type="entry name" value="Znf_LIM"/>
</dbReference>
<keyword evidence="3 5" id="KW-0862">Zinc</keyword>
<feature type="compositionally biased region" description="Basic and acidic residues" evidence="6">
    <location>
        <begin position="1"/>
        <end position="16"/>
    </location>
</feature>
<keyword evidence="2" id="KW-0677">Repeat</keyword>
<dbReference type="OrthoDB" id="274660at2759"/>
<dbReference type="PROSITE" id="PS51303">
    <property type="entry name" value="PET"/>
    <property type="match status" value="1"/>
</dbReference>
<keyword evidence="1 5" id="KW-0479">Metal-binding</keyword>
<evidence type="ECO:0000259" key="8">
    <source>
        <dbReference type="PROSITE" id="PS51303"/>
    </source>
</evidence>
<evidence type="ECO:0000256" key="6">
    <source>
        <dbReference type="SAM" id="MobiDB-lite"/>
    </source>
</evidence>
<proteinExistence type="predicted"/>
<name>A0A2B4S275_STYPI</name>
<dbReference type="Gene3D" id="2.10.110.10">
    <property type="entry name" value="Cysteine Rich Protein"/>
    <property type="match status" value="6"/>
</dbReference>
<evidence type="ECO:0000256" key="4">
    <source>
        <dbReference type="ARBA" id="ARBA00023038"/>
    </source>
</evidence>
<accession>A0A2B4S275</accession>
<dbReference type="AlphaFoldDB" id="A0A2B4S275"/>
<protein>
    <submittedName>
        <fullName evidence="9">Prickle-like protein 3</fullName>
    </submittedName>
</protein>
<sequence length="639" mass="71897">MDVGRPHAEKTFKQHYEASPALESTGKTKEGPPQEYLEEGYGKRDEGPREELKGAATAGRKEAPPPHKLPKKWFATHTSTSIEMSAADFDSLDFIIFQPDSSRSKEPFAAGEIEGQPCLDCCNCRGLSSHPWRKSCIFCKCPLECHDIPLNTSYNNLPEDRMGVEEKPPKSSLTKVKEANAEGFVWVPAGLTSGQITEFMSKLPEEKIPKLESKGARYWLKQRVYQMPLQDFSTKHCRKLALDQKMAMDDMCMKRIDKAVGVGAVKTGLTMPASCNKCTMQVNVGEMAVFALRSGPDTCWHVQCFVCSEDGELLVDLIYCWDEEKQKLYCPRHWSESLKPRCAGCEELIYVGEYSQAMDHNWHPGHLCCYFCDESLSNQKFVTVDGQPSCINCYDKKFANTCENCKNAIGPGTKDVDVRGKHWHEECFVCSQPDCKKPLLNQGFTFKDDNLICHPCRGITPSKVCEACGGDFAPGEKKVGYQSKTFHEKCFACDECKQPIGTQQFIRREDKRLCGKCYETGYARICVRCNELIKTASVKHDGNVYHSECFTCTMCSQPLAGKPFTKHEGNNVCEDCYRSNFAKRCAACEKLIEGSVKFVAYGEKFYHRDCFVCSKCGMALAGEKFRVVEEDKICIKCSS</sequence>
<evidence type="ECO:0000313" key="10">
    <source>
        <dbReference type="Proteomes" id="UP000225706"/>
    </source>
</evidence>
<dbReference type="InterPro" id="IPR010442">
    <property type="entry name" value="PET_domain"/>
</dbReference>
<evidence type="ECO:0000256" key="3">
    <source>
        <dbReference type="ARBA" id="ARBA00022833"/>
    </source>
</evidence>
<dbReference type="InterPro" id="IPR047120">
    <property type="entry name" value="Pk/Esn/Tes"/>
</dbReference>
<dbReference type="Pfam" id="PF06297">
    <property type="entry name" value="PET"/>
    <property type="match status" value="1"/>
</dbReference>
<dbReference type="FunFam" id="2.10.110.10:FF:000005">
    <property type="entry name" value="Testin isoform 1"/>
    <property type="match status" value="1"/>
</dbReference>
<dbReference type="EMBL" id="LSMT01000233">
    <property type="protein sequence ID" value="PFX22658.1"/>
    <property type="molecule type" value="Genomic_DNA"/>
</dbReference>
<feature type="compositionally biased region" description="Basic and acidic residues" evidence="6">
    <location>
        <begin position="40"/>
        <end position="65"/>
    </location>
</feature>
<evidence type="ECO:0000256" key="1">
    <source>
        <dbReference type="ARBA" id="ARBA00022723"/>
    </source>
</evidence>
<evidence type="ECO:0000256" key="2">
    <source>
        <dbReference type="ARBA" id="ARBA00022737"/>
    </source>
</evidence>
<dbReference type="PROSITE" id="PS50023">
    <property type="entry name" value="LIM_DOMAIN_2"/>
    <property type="match status" value="4"/>
</dbReference>
<dbReference type="GO" id="GO:0008270">
    <property type="term" value="F:zinc ion binding"/>
    <property type="evidence" value="ECO:0007669"/>
    <property type="project" value="InterPro"/>
</dbReference>
<evidence type="ECO:0000256" key="5">
    <source>
        <dbReference type="PROSITE-ProRule" id="PRU00125"/>
    </source>
</evidence>
<dbReference type="CDD" id="cd09341">
    <property type="entry name" value="LIM2_Testin_like"/>
    <property type="match status" value="1"/>
</dbReference>
<organism evidence="9 10">
    <name type="scientific">Stylophora pistillata</name>
    <name type="common">Smooth cauliflower coral</name>
    <dbReference type="NCBI Taxonomy" id="50429"/>
    <lineage>
        <taxon>Eukaryota</taxon>
        <taxon>Metazoa</taxon>
        <taxon>Cnidaria</taxon>
        <taxon>Anthozoa</taxon>
        <taxon>Hexacorallia</taxon>
        <taxon>Scleractinia</taxon>
        <taxon>Astrocoeniina</taxon>
        <taxon>Pocilloporidae</taxon>
        <taxon>Stylophora</taxon>
    </lineage>
</organism>
<comment type="caution">
    <text evidence="9">The sequence shown here is derived from an EMBL/GenBank/DDBJ whole genome shotgun (WGS) entry which is preliminary data.</text>
</comment>
<dbReference type="SMART" id="SM00132">
    <property type="entry name" value="LIM"/>
    <property type="match status" value="6"/>
</dbReference>
<dbReference type="PANTHER" id="PTHR24211:SF37">
    <property type="entry name" value="PROTEIN ESPINAS-LIKE PROTEIN"/>
    <property type="match status" value="1"/>
</dbReference>
<feature type="region of interest" description="Disordered" evidence="6">
    <location>
        <begin position="1"/>
        <end position="71"/>
    </location>
</feature>
<dbReference type="Pfam" id="PF00412">
    <property type="entry name" value="LIM"/>
    <property type="match status" value="6"/>
</dbReference>
<dbReference type="CDD" id="cd09345">
    <property type="entry name" value="LIM2_FHL"/>
    <property type="match status" value="1"/>
</dbReference>